<dbReference type="AlphaFoldDB" id="A0A7X0CDI3"/>
<proteinExistence type="inferred from homology"/>
<keyword evidence="2" id="KW-0472">Membrane</keyword>
<keyword evidence="1 5" id="KW-0132">Cell division</keyword>
<evidence type="ECO:0000313" key="6">
    <source>
        <dbReference type="Proteomes" id="UP000540787"/>
    </source>
</evidence>
<accession>A0A7X0CDI3</accession>
<dbReference type="EMBL" id="JACHBX010000001">
    <property type="protein sequence ID" value="MBB6133540.1"/>
    <property type="molecule type" value="Genomic_DNA"/>
</dbReference>
<reference evidence="5 6" key="1">
    <citation type="submission" date="2020-08" db="EMBL/GenBank/DDBJ databases">
        <title>The Agave Microbiome: Exploring the role of microbial communities in plant adaptations to desert environments.</title>
        <authorList>
            <person name="Partida-Martinez L.P."/>
        </authorList>
    </citation>
    <scope>NUCLEOTIDE SEQUENCE [LARGE SCALE GENOMIC DNA]</scope>
    <source>
        <strain evidence="5 6">AT3.2</strain>
    </source>
</reference>
<dbReference type="InterPro" id="IPR007449">
    <property type="entry name" value="ZipA_FtsZ-bd_C"/>
</dbReference>
<comment type="function">
    <text evidence="1">Essential cell division protein that stabilizes the FtsZ protofilaments by cross-linking them and that serves as a cytoplasmic membrane anchor for the Z ring. Also required for the recruitment to the septal ring of downstream cell division proteins.</text>
</comment>
<evidence type="ECO:0000256" key="3">
    <source>
        <dbReference type="SAM" id="MobiDB-lite"/>
    </source>
</evidence>
<dbReference type="Pfam" id="PF04354">
    <property type="entry name" value="ZipA_C"/>
    <property type="match status" value="1"/>
</dbReference>
<comment type="caution">
    <text evidence="5">The sequence shown here is derived from an EMBL/GenBank/DDBJ whole genome shotgun (WGS) entry which is preliminary data.</text>
</comment>
<comment type="similarity">
    <text evidence="1">Belongs to the ZipA family.</text>
</comment>
<comment type="subcellular location">
    <subcellularLocation>
        <location evidence="2">Cell inner membrane</location>
        <topology evidence="2">Single-pass type I membrane protein</topology>
    </subcellularLocation>
</comment>
<dbReference type="InterPro" id="IPR036765">
    <property type="entry name" value="ZipA_FtsZ-bd_C_sf"/>
</dbReference>
<dbReference type="GO" id="GO:0090529">
    <property type="term" value="P:cell septum assembly"/>
    <property type="evidence" value="ECO:0007669"/>
    <property type="project" value="InterPro"/>
</dbReference>
<keyword evidence="6" id="KW-1185">Reference proteome</keyword>
<dbReference type="GO" id="GO:0005886">
    <property type="term" value="C:plasma membrane"/>
    <property type="evidence" value="ECO:0007669"/>
    <property type="project" value="UniProtKB-SubCell"/>
</dbReference>
<evidence type="ECO:0000256" key="1">
    <source>
        <dbReference type="RuleBase" id="RU003612"/>
    </source>
</evidence>
<gene>
    <name evidence="5" type="ORF">HD842_001651</name>
</gene>
<keyword evidence="2" id="KW-0812">Transmembrane</keyword>
<feature type="region of interest" description="Disordered" evidence="3">
    <location>
        <begin position="120"/>
        <end position="152"/>
    </location>
</feature>
<organism evidence="5 6">
    <name type="scientific">Massilia aurea</name>
    <dbReference type="NCBI Taxonomy" id="373040"/>
    <lineage>
        <taxon>Bacteria</taxon>
        <taxon>Pseudomonadati</taxon>
        <taxon>Pseudomonadota</taxon>
        <taxon>Betaproteobacteria</taxon>
        <taxon>Burkholderiales</taxon>
        <taxon>Oxalobacteraceae</taxon>
        <taxon>Telluria group</taxon>
        <taxon>Massilia</taxon>
    </lineage>
</organism>
<sequence length="474" mass="49464">MTDLQMSLIAAGGVFVVGVVTYNKWQEYKARKSVERAFASDHDDVLMRTGEGAPATERSEPMFDLGMPSATLPATLPANPPAAPVAGAAAPVKDTEFTYTRVNEPTLDADAFTVADTKPEPQLDAPVLGDTPAPVAAPAAEETPVPVTTPAPAPVPAPAAPVAPAAPAAPAAPVAPPSYRAAGATAAQDAVAASLPGTRPGMPPAELAECLVDPLIDCMIPLALEAPVRGDKILPTLHGLRRVGNKPIHYIGFAVSGEWEAIVHGGVYTKLQAGVQMATRTTALNELEYSELVTRLRAVGDDIGAEPHVPDMIEVMSEARTLHRFVAGHDAQLSVNLAANGAPWAMSTLIGALENAGFDVRPDGRFAMPDRDGAGNSVLFTLSTNVTLGADTTSRLTLLLDVPCVSPARDPFGRMVDTARALTQRLDATIVDDGNQPLEAEALDEIKGQVVEFYAEMDAADIAAGSTRALRLFS</sequence>
<evidence type="ECO:0000256" key="2">
    <source>
        <dbReference type="RuleBase" id="RU003613"/>
    </source>
</evidence>
<dbReference type="RefSeq" id="WP_183553028.1">
    <property type="nucleotide sequence ID" value="NZ_JACHBX010000001.1"/>
</dbReference>
<dbReference type="SUPFAM" id="SSF64383">
    <property type="entry name" value="Cell-division protein ZipA, C-terminal domain"/>
    <property type="match status" value="1"/>
</dbReference>
<protein>
    <recommendedName>
        <fullName evidence="1">Cell division protein ZipA</fullName>
    </recommendedName>
</protein>
<keyword evidence="1" id="KW-0131">Cell cycle</keyword>
<keyword evidence="2" id="KW-0997">Cell inner membrane</keyword>
<evidence type="ECO:0000259" key="4">
    <source>
        <dbReference type="SMART" id="SM00771"/>
    </source>
</evidence>
<evidence type="ECO:0000313" key="5">
    <source>
        <dbReference type="EMBL" id="MBB6133540.1"/>
    </source>
</evidence>
<keyword evidence="2" id="KW-1003">Cell membrane</keyword>
<dbReference type="Proteomes" id="UP000540787">
    <property type="component" value="Unassembled WGS sequence"/>
</dbReference>
<feature type="domain" description="ZipA C-terminal FtsZ-binding" evidence="4">
    <location>
        <begin position="329"/>
        <end position="450"/>
    </location>
</feature>
<name>A0A7X0CDI3_9BURK</name>
<feature type="compositionally biased region" description="Low complexity" evidence="3">
    <location>
        <begin position="131"/>
        <end position="146"/>
    </location>
</feature>
<dbReference type="SMART" id="SM00771">
    <property type="entry name" value="ZipA_C"/>
    <property type="match status" value="1"/>
</dbReference>
<dbReference type="Gene3D" id="3.30.1400.10">
    <property type="entry name" value="ZipA, C-terminal FtsZ-binding domain"/>
    <property type="match status" value="1"/>
</dbReference>